<evidence type="ECO:0000313" key="1">
    <source>
        <dbReference type="EMBL" id="RST83835.1"/>
    </source>
</evidence>
<protein>
    <submittedName>
        <fullName evidence="1">SAM-dependent methyltransferase</fullName>
    </submittedName>
</protein>
<keyword evidence="1" id="KW-0808">Transferase</keyword>
<evidence type="ECO:0000313" key="2">
    <source>
        <dbReference type="Proteomes" id="UP000278398"/>
    </source>
</evidence>
<dbReference type="Gene3D" id="3.40.50.150">
    <property type="entry name" value="Vaccinia Virus protein VP39"/>
    <property type="match status" value="1"/>
</dbReference>
<dbReference type="InterPro" id="IPR029063">
    <property type="entry name" value="SAM-dependent_MTases_sf"/>
</dbReference>
<comment type="caution">
    <text evidence="1">The sequence shown here is derived from an EMBL/GenBank/DDBJ whole genome shotgun (WGS) entry which is preliminary data.</text>
</comment>
<dbReference type="OrthoDB" id="9805585at2"/>
<dbReference type="EMBL" id="RWKW01000100">
    <property type="protein sequence ID" value="RST83835.1"/>
    <property type="molecule type" value="Genomic_DNA"/>
</dbReference>
<sequence>MNSRCATTDAFVFFRAWSRKPLRVASIVPSGHSLGRLITQELDGTCGPVIELGPGTGAFTRAIIARGVAEQNLVLVEMGREFASMLSRRFPRATLFERDAAELGSLGIGGPVGAVVSGLPLLSMSTNQVEAIMSGAFKHLVSDGSFYQFTYGPLCPVPQKILRLLGLESKLIGRALLNFPPASVYRISRKPL</sequence>
<reference evidence="1 2" key="1">
    <citation type="submission" date="2018-12" db="EMBL/GenBank/DDBJ databases">
        <title>Mesorhizobium carbonis sp. nov., isolated from coal mine water.</title>
        <authorList>
            <person name="Xin W."/>
            <person name="Xu Z."/>
            <person name="Xiang F."/>
            <person name="Zhang J."/>
            <person name="Xi L."/>
            <person name="Liu J."/>
        </authorList>
    </citation>
    <scope>NUCLEOTIDE SEQUENCE [LARGE SCALE GENOMIC DNA]</scope>
    <source>
        <strain evidence="1 2">B2.3</strain>
    </source>
</reference>
<dbReference type="GO" id="GO:0032259">
    <property type="term" value="P:methylation"/>
    <property type="evidence" value="ECO:0007669"/>
    <property type="project" value="UniProtKB-KW"/>
</dbReference>
<proteinExistence type="predicted"/>
<gene>
    <name evidence="1" type="ORF">EJC49_21925</name>
</gene>
<dbReference type="Proteomes" id="UP000278398">
    <property type="component" value="Unassembled WGS sequence"/>
</dbReference>
<organism evidence="1 2">
    <name type="scientific">Aquibium carbonis</name>
    <dbReference type="NCBI Taxonomy" id="2495581"/>
    <lineage>
        <taxon>Bacteria</taxon>
        <taxon>Pseudomonadati</taxon>
        <taxon>Pseudomonadota</taxon>
        <taxon>Alphaproteobacteria</taxon>
        <taxon>Hyphomicrobiales</taxon>
        <taxon>Phyllobacteriaceae</taxon>
        <taxon>Aquibium</taxon>
    </lineage>
</organism>
<dbReference type="GO" id="GO:0008168">
    <property type="term" value="F:methyltransferase activity"/>
    <property type="evidence" value="ECO:0007669"/>
    <property type="project" value="UniProtKB-KW"/>
</dbReference>
<keyword evidence="1" id="KW-0489">Methyltransferase</keyword>
<dbReference type="SUPFAM" id="SSF53335">
    <property type="entry name" value="S-adenosyl-L-methionine-dependent methyltransferases"/>
    <property type="match status" value="1"/>
</dbReference>
<dbReference type="CDD" id="cd02440">
    <property type="entry name" value="AdoMet_MTases"/>
    <property type="match status" value="1"/>
</dbReference>
<keyword evidence="2" id="KW-1185">Reference proteome</keyword>
<accession>A0A429YQX6</accession>
<name>A0A429YQX6_9HYPH</name>
<dbReference type="AlphaFoldDB" id="A0A429YQX6"/>